<feature type="transmembrane region" description="Helical" evidence="1">
    <location>
        <begin position="218"/>
        <end position="237"/>
    </location>
</feature>
<reference evidence="4" key="3">
    <citation type="journal article" date="2017" name="Plant Physiol. Biochem.">
        <title>Differential oxidative and antioxidative response of duckweed Lemna minor toward plant growth promoting/inhibiting bacteria.</title>
        <authorList>
            <person name="Ishizawa H."/>
            <person name="Kuroda M."/>
            <person name="Morikawa M."/>
            <person name="Ike M."/>
        </authorList>
    </citation>
    <scope>NUCLEOTIDE SEQUENCE [LARGE SCALE GENOMIC DNA]</scope>
    <source>
        <strain evidence="4">H3</strain>
    </source>
</reference>
<dbReference type="PANTHER" id="PTHR22911">
    <property type="entry name" value="ACYL-MALONYL CONDENSING ENZYME-RELATED"/>
    <property type="match status" value="1"/>
</dbReference>
<keyword evidence="1" id="KW-1133">Transmembrane helix</keyword>
<feature type="transmembrane region" description="Helical" evidence="1">
    <location>
        <begin position="83"/>
        <end position="100"/>
    </location>
</feature>
<feature type="transmembrane region" description="Helical" evidence="1">
    <location>
        <begin position="244"/>
        <end position="266"/>
    </location>
</feature>
<sequence length="293" mass="31431">MSVTAAASMPSQHKARGILLYSLAIFLLAVMDASAKWLTHGYPVGEIIFFRSLFALPILLVLGLRHSSAPARLLATAHPWRHLLRGMVVLVTIVTFFIALRHLPLATVTVITLSNPVFMLLLSLVWLGERVGRRQWLAVVLGLLGVVVVCGWSGLQFNIYSLLAVGSALSYALASLLTRQLSATDSPATIAMLGTLIMLAVSALSAGSDWQWPGWGDWLVLLLLGLSGGLANFVNALSLRYVQLSAVAPLEYSILLWAAALGYLFFGEMPGITTWLGGALIIASGVVVAKEKN</sequence>
<organism evidence="3 4">
    <name type="scientific">Aquitalea magnusonii</name>
    <dbReference type="NCBI Taxonomy" id="332411"/>
    <lineage>
        <taxon>Bacteria</taxon>
        <taxon>Pseudomonadati</taxon>
        <taxon>Pseudomonadota</taxon>
        <taxon>Betaproteobacteria</taxon>
        <taxon>Neisseriales</taxon>
        <taxon>Chromobacteriaceae</taxon>
        <taxon>Aquitalea</taxon>
    </lineage>
</organism>
<dbReference type="KEGG" id="amah:DLM_3095"/>
<feature type="transmembrane region" description="Helical" evidence="1">
    <location>
        <begin position="136"/>
        <end position="154"/>
    </location>
</feature>
<dbReference type="GO" id="GO:0016020">
    <property type="term" value="C:membrane"/>
    <property type="evidence" value="ECO:0007669"/>
    <property type="project" value="InterPro"/>
</dbReference>
<keyword evidence="4" id="KW-1185">Reference proteome</keyword>
<reference evidence="4" key="1">
    <citation type="journal article" date="2017" name="Biotechnol. Biofuels">
        <title>Evaluation of environmental bacterial communities as a factor affecting the growth of duckweed Lemna minor.</title>
        <authorList>
            <person name="Ishizawa H."/>
            <person name="Kuroda M."/>
            <person name="Morikawa M."/>
            <person name="Ike M."/>
        </authorList>
    </citation>
    <scope>NUCLEOTIDE SEQUENCE [LARGE SCALE GENOMIC DNA]</scope>
    <source>
        <strain evidence="4">H3</strain>
    </source>
</reference>
<name>A0A3G9GL03_9NEIS</name>
<dbReference type="PANTHER" id="PTHR22911:SF103">
    <property type="entry name" value="BLR2811 PROTEIN"/>
    <property type="match status" value="1"/>
</dbReference>
<proteinExistence type="predicted"/>
<dbReference type="EMBL" id="AP018823">
    <property type="protein sequence ID" value="BBF86692.1"/>
    <property type="molecule type" value="Genomic_DNA"/>
</dbReference>
<feature type="domain" description="EamA" evidence="2">
    <location>
        <begin position="16"/>
        <end position="149"/>
    </location>
</feature>
<feature type="transmembrane region" description="Helical" evidence="1">
    <location>
        <begin position="189"/>
        <end position="206"/>
    </location>
</feature>
<feature type="domain" description="EamA" evidence="2">
    <location>
        <begin position="161"/>
        <end position="287"/>
    </location>
</feature>
<keyword evidence="1" id="KW-0812">Transmembrane</keyword>
<dbReference type="AlphaFoldDB" id="A0A3G9GL03"/>
<feature type="transmembrane region" description="Helical" evidence="1">
    <location>
        <begin position="106"/>
        <end position="127"/>
    </location>
</feature>
<keyword evidence="1" id="KW-0472">Membrane</keyword>
<evidence type="ECO:0000256" key="1">
    <source>
        <dbReference type="SAM" id="Phobius"/>
    </source>
</evidence>
<reference evidence="3 4" key="2">
    <citation type="journal article" date="2017" name="Genome Announc.">
        <title>Draft genome sequence of Aquitalea magnusonii strain H3, a plant growth-promoting bacterium of duckweed Lemna minor.</title>
        <authorList>
            <person name="Ishizawa H."/>
            <person name="Kuroda M."/>
            <person name="Ike M."/>
        </authorList>
    </citation>
    <scope>NUCLEOTIDE SEQUENCE [LARGE SCALE GENOMIC DNA]</scope>
    <source>
        <strain evidence="3 4">H3</strain>
    </source>
</reference>
<dbReference type="STRING" id="332411.VI06_13355"/>
<evidence type="ECO:0000313" key="4">
    <source>
        <dbReference type="Proteomes" id="UP000198290"/>
    </source>
</evidence>
<feature type="transmembrane region" description="Helical" evidence="1">
    <location>
        <begin position="272"/>
        <end position="289"/>
    </location>
</feature>
<dbReference type="InterPro" id="IPR000620">
    <property type="entry name" value="EamA_dom"/>
</dbReference>
<feature type="transmembrane region" description="Helical" evidence="1">
    <location>
        <begin position="160"/>
        <end position="177"/>
    </location>
</feature>
<gene>
    <name evidence="3" type="ORF">DLM_3095</name>
</gene>
<evidence type="ECO:0000313" key="3">
    <source>
        <dbReference type="EMBL" id="BBF86692.1"/>
    </source>
</evidence>
<feature type="transmembrane region" description="Helical" evidence="1">
    <location>
        <begin position="18"/>
        <end position="38"/>
    </location>
</feature>
<dbReference type="RefSeq" id="WP_089085579.1">
    <property type="nucleotide sequence ID" value="NZ_AP018823.1"/>
</dbReference>
<dbReference type="SUPFAM" id="SSF103481">
    <property type="entry name" value="Multidrug resistance efflux transporter EmrE"/>
    <property type="match status" value="2"/>
</dbReference>
<dbReference type="InterPro" id="IPR037185">
    <property type="entry name" value="EmrE-like"/>
</dbReference>
<dbReference type="Proteomes" id="UP000198290">
    <property type="component" value="Chromosome"/>
</dbReference>
<accession>A0A3G9GL03</accession>
<protein>
    <submittedName>
        <fullName evidence="3">Putative membrane protein</fullName>
    </submittedName>
</protein>
<dbReference type="OrthoDB" id="8584557at2"/>
<dbReference type="Pfam" id="PF00892">
    <property type="entry name" value="EamA"/>
    <property type="match status" value="2"/>
</dbReference>
<evidence type="ECO:0000259" key="2">
    <source>
        <dbReference type="Pfam" id="PF00892"/>
    </source>
</evidence>
<feature type="transmembrane region" description="Helical" evidence="1">
    <location>
        <begin position="44"/>
        <end position="62"/>
    </location>
</feature>
<dbReference type="Gene3D" id="1.10.3730.20">
    <property type="match status" value="1"/>
</dbReference>